<keyword evidence="10" id="KW-1185">Reference proteome</keyword>
<evidence type="ECO:0000313" key="9">
    <source>
        <dbReference type="EMBL" id="AYF98153.1"/>
    </source>
</evidence>
<dbReference type="Pfam" id="PF04024">
    <property type="entry name" value="PspC"/>
    <property type="match status" value="1"/>
</dbReference>
<dbReference type="InterPro" id="IPR052027">
    <property type="entry name" value="PspC"/>
</dbReference>
<evidence type="ECO:0000256" key="7">
    <source>
        <dbReference type="SAM" id="Phobius"/>
    </source>
</evidence>
<evidence type="ECO:0000256" key="1">
    <source>
        <dbReference type="ARBA" id="ARBA00004162"/>
    </source>
</evidence>
<feature type="transmembrane region" description="Helical" evidence="7">
    <location>
        <begin position="295"/>
        <end position="316"/>
    </location>
</feature>
<evidence type="ECO:0000256" key="2">
    <source>
        <dbReference type="ARBA" id="ARBA00022475"/>
    </source>
</evidence>
<evidence type="ECO:0000313" key="10">
    <source>
        <dbReference type="Proteomes" id="UP000278886"/>
    </source>
</evidence>
<protein>
    <submittedName>
        <fullName evidence="9">PspC domain-containing protein</fullName>
    </submittedName>
</protein>
<dbReference type="PANTHER" id="PTHR33885:SF3">
    <property type="entry name" value="PHAGE SHOCK PROTEIN C"/>
    <property type="match status" value="1"/>
</dbReference>
<organism evidence="9 10">
    <name type="scientific">Protaetiibacter intestinalis</name>
    <dbReference type="NCBI Taxonomy" id="2419774"/>
    <lineage>
        <taxon>Bacteria</taxon>
        <taxon>Bacillati</taxon>
        <taxon>Actinomycetota</taxon>
        <taxon>Actinomycetes</taxon>
        <taxon>Micrococcales</taxon>
        <taxon>Microbacteriaceae</taxon>
        <taxon>Protaetiibacter</taxon>
    </lineage>
</organism>
<name>A0A387B729_9MICO</name>
<feature type="region of interest" description="Disordered" evidence="6">
    <location>
        <begin position="1"/>
        <end position="43"/>
    </location>
</feature>
<keyword evidence="4 7" id="KW-1133">Transmembrane helix</keyword>
<dbReference type="RefSeq" id="WP_120762500.1">
    <property type="nucleotide sequence ID" value="NZ_CP032630.1"/>
</dbReference>
<gene>
    <name evidence="9" type="ORF">D7I47_07730</name>
</gene>
<comment type="subcellular location">
    <subcellularLocation>
        <location evidence="1">Cell membrane</location>
        <topology evidence="1">Single-pass membrane protein</topology>
    </subcellularLocation>
</comment>
<feature type="compositionally biased region" description="Low complexity" evidence="6">
    <location>
        <begin position="213"/>
        <end position="222"/>
    </location>
</feature>
<evidence type="ECO:0000256" key="4">
    <source>
        <dbReference type="ARBA" id="ARBA00022989"/>
    </source>
</evidence>
<keyword evidence="2" id="KW-1003">Cell membrane</keyword>
<dbReference type="EMBL" id="CP032630">
    <property type="protein sequence ID" value="AYF98153.1"/>
    <property type="molecule type" value="Genomic_DNA"/>
</dbReference>
<evidence type="ECO:0000256" key="5">
    <source>
        <dbReference type="ARBA" id="ARBA00023136"/>
    </source>
</evidence>
<feature type="domain" description="Phage shock protein PspC N-terminal" evidence="8">
    <location>
        <begin position="56"/>
        <end position="111"/>
    </location>
</feature>
<accession>A0A387B729</accession>
<feature type="transmembrane region" description="Helical" evidence="7">
    <location>
        <begin position="328"/>
        <end position="349"/>
    </location>
</feature>
<feature type="compositionally biased region" description="Low complexity" evidence="6">
    <location>
        <begin position="18"/>
        <end position="29"/>
    </location>
</feature>
<feature type="transmembrane region" description="Helical" evidence="7">
    <location>
        <begin position="167"/>
        <end position="185"/>
    </location>
</feature>
<reference evidence="10" key="1">
    <citation type="submission" date="2018-09" db="EMBL/GenBank/DDBJ databases">
        <title>Genome sequencing of strain 2DFWR-13.</title>
        <authorList>
            <person name="Heo J."/>
            <person name="Kim S.-J."/>
            <person name="Kwon S.-W."/>
        </authorList>
    </citation>
    <scope>NUCLEOTIDE SEQUENCE [LARGE SCALE GENOMIC DNA]</scope>
    <source>
        <strain evidence="10">2DFWR-13</strain>
    </source>
</reference>
<dbReference type="PANTHER" id="PTHR33885">
    <property type="entry name" value="PHAGE SHOCK PROTEIN C"/>
    <property type="match status" value="1"/>
</dbReference>
<evidence type="ECO:0000259" key="8">
    <source>
        <dbReference type="Pfam" id="PF04024"/>
    </source>
</evidence>
<sequence>MARRTTASTPPPEETPDEAPAASATTTATTEDEAAPEVTPGTPPVESRFFAWMRGLALPRRAGWLGGVCAGVADRLGIDPLIVRGIAVVLAVVGAPVALLYAIAWFLLPDEQGVIHAQQLGHGRVTRALPGILGVFLLSFLPLTQSFWYAGALYWNDLGWGGAFGRIAWTGVLLIGAIVVVVWLAKRSTSAVPVPRVAPETVPADAALASAAAPASAPVTDPGEPPAPPADVSDEELAAWRERQDAWQTQRAAWAAEQRRSERERRQAEASARAAEALAASRERTRIRTLTRPRASAGVVFLSLGVALVGGALAAFAASGDPATADSAWVIGAGVLVLVLGVATVAVGIARRRSGALAFFSILAVLALLVAVVLPSDRVVIPPGASMGISGAEDGRFAQLAGSTSLYVPDRDGDTATVDLWQLAGSVYLELQEGATVRLEIASDDGVRYVTVDELNYDGSGRTSQFRITDRAWKLTLGEGTPDLVLRLWAGRSTSVYVNSWSENASNLLFSIPPDETWSTTTDGSVIEGEPTPTATPMPGADTDSTETGGN</sequence>
<keyword evidence="5 7" id="KW-0472">Membrane</keyword>
<dbReference type="OrthoDB" id="7359894at2"/>
<evidence type="ECO:0000256" key="6">
    <source>
        <dbReference type="SAM" id="MobiDB-lite"/>
    </source>
</evidence>
<dbReference type="AlphaFoldDB" id="A0A387B729"/>
<evidence type="ECO:0000256" key="3">
    <source>
        <dbReference type="ARBA" id="ARBA00022692"/>
    </source>
</evidence>
<dbReference type="InterPro" id="IPR007168">
    <property type="entry name" value="Phageshock_PspC_N"/>
</dbReference>
<keyword evidence="3 7" id="KW-0812">Transmembrane</keyword>
<dbReference type="Proteomes" id="UP000278886">
    <property type="component" value="Chromosome"/>
</dbReference>
<feature type="region of interest" description="Disordered" evidence="6">
    <location>
        <begin position="213"/>
        <end position="235"/>
    </location>
</feature>
<feature type="transmembrane region" description="Helical" evidence="7">
    <location>
        <begin position="129"/>
        <end position="155"/>
    </location>
</feature>
<dbReference type="KEGG" id="lyd:D7I47_07730"/>
<dbReference type="GO" id="GO:0005886">
    <property type="term" value="C:plasma membrane"/>
    <property type="evidence" value="ECO:0007669"/>
    <property type="project" value="UniProtKB-SubCell"/>
</dbReference>
<feature type="region of interest" description="Disordered" evidence="6">
    <location>
        <begin position="519"/>
        <end position="551"/>
    </location>
</feature>
<proteinExistence type="predicted"/>
<feature type="transmembrane region" description="Helical" evidence="7">
    <location>
        <begin position="356"/>
        <end position="374"/>
    </location>
</feature>
<feature type="transmembrane region" description="Helical" evidence="7">
    <location>
        <begin position="81"/>
        <end position="108"/>
    </location>
</feature>